<organism evidence="2 3">
    <name type="scientific">Stappia indica</name>
    <dbReference type="NCBI Taxonomy" id="538381"/>
    <lineage>
        <taxon>Bacteria</taxon>
        <taxon>Pseudomonadati</taxon>
        <taxon>Pseudomonadota</taxon>
        <taxon>Alphaproteobacteria</taxon>
        <taxon>Hyphomicrobiales</taxon>
        <taxon>Stappiaceae</taxon>
        <taxon>Stappia</taxon>
    </lineage>
</organism>
<proteinExistence type="predicted"/>
<sequence>MIRCLPGLAAGALMLGIVPAHAEGRYEHNGSIMLISQDRNTVRIVYETPRPGLVSQGVRPGTVLFEGQLNADSYLEGMSRIFRPGCDIDYFVYGDYRPAGDLALSGAAPVLAPSGCRIVNNVHEGPNANLVFSYLGPARGGARPSGPAANQPAAPARPVAGLGPFCVSGISSTLNMRAGPGTQFGVVGTLDADRCGLAGYGRCQDGWCFVADRSAGPSGAMGWVSSQYLRAR</sequence>
<feature type="signal peptide" evidence="1">
    <location>
        <begin position="1"/>
        <end position="22"/>
    </location>
</feature>
<dbReference type="RefSeq" id="WP_158192760.1">
    <property type="nucleotide sequence ID" value="NZ_CP046908.1"/>
</dbReference>
<evidence type="ECO:0008006" key="4">
    <source>
        <dbReference type="Google" id="ProtNLM"/>
    </source>
</evidence>
<dbReference type="AlphaFoldDB" id="A0A857C4D6"/>
<name>A0A857C4D6_9HYPH</name>
<accession>A0A857C4D6</accession>
<dbReference type="Proteomes" id="UP000435648">
    <property type="component" value="Chromosome"/>
</dbReference>
<dbReference type="KEGG" id="siw:GH266_04065"/>
<evidence type="ECO:0000313" key="3">
    <source>
        <dbReference type="Proteomes" id="UP000435648"/>
    </source>
</evidence>
<reference evidence="2 3" key="1">
    <citation type="submission" date="2019-12" db="EMBL/GenBank/DDBJ databases">
        <title>The genome of Stappia indica PHM037.</title>
        <authorList>
            <person name="Kacar D."/>
            <person name="Galan B."/>
            <person name="Canedo L."/>
            <person name="Rodriguez P."/>
            <person name="de la Calle F."/>
            <person name="Garcia J.L."/>
        </authorList>
    </citation>
    <scope>NUCLEOTIDE SEQUENCE [LARGE SCALE GENOMIC DNA]</scope>
    <source>
        <strain evidence="2 3">PHM037</strain>
    </source>
</reference>
<gene>
    <name evidence="2" type="ORF">GH266_04065</name>
</gene>
<evidence type="ECO:0000256" key="1">
    <source>
        <dbReference type="SAM" id="SignalP"/>
    </source>
</evidence>
<dbReference type="Gene3D" id="2.30.30.40">
    <property type="entry name" value="SH3 Domains"/>
    <property type="match status" value="1"/>
</dbReference>
<dbReference type="OrthoDB" id="964913at2"/>
<protein>
    <recommendedName>
        <fullName evidence="4">SH3 domain-containing protein</fullName>
    </recommendedName>
</protein>
<feature type="chain" id="PRO_5033064466" description="SH3 domain-containing protein" evidence="1">
    <location>
        <begin position="23"/>
        <end position="232"/>
    </location>
</feature>
<keyword evidence="1" id="KW-0732">Signal</keyword>
<dbReference type="EMBL" id="CP046908">
    <property type="protein sequence ID" value="QGZ33754.1"/>
    <property type="molecule type" value="Genomic_DNA"/>
</dbReference>
<evidence type="ECO:0000313" key="2">
    <source>
        <dbReference type="EMBL" id="QGZ33754.1"/>
    </source>
</evidence>